<keyword evidence="3" id="KW-1185">Reference proteome</keyword>
<dbReference type="InterPro" id="IPR036056">
    <property type="entry name" value="Fibrinogen-like_C"/>
</dbReference>
<dbReference type="PANTHER" id="PTHR19143:SF458">
    <property type="entry name" value="FIBRINOGEN C-TERMINAL DOMAIN-CONTAINING PROTEIN-RELATED"/>
    <property type="match status" value="1"/>
</dbReference>
<sequence>MKLLLYEYSENPFEVTCDQESHGGGWTVVMRRNDGSQDFFLEWKNYKDGFGQLDNEFFMGMDKLHAMTASEPQELLVLLEDYKDDNRYQLYDNFKIGPESNNYTLESLGSSNGDAGDSLIYHLGMQFSTKDRKNDIDPTTHCAELFTGAWWYRACHKSEEQRRQADILESLDKKFEFLLGNSYPANCAESSKHNLLIRVPAYSAYPFEVTCDQESHGGGWTVFLRRNDGSQEFFLEWKDYKEGFGLLENEFFMGLDKLHAMTASEPQELLVLLEDYGGIQAYALYDNFRVGPECNNYTLESVGSFSGDAGDSLTTHEGMQFSTKDRDNDVWDGNCALKYTGAWWYRDCHWSAEQERQAAILEGLDQNLKAFVTNEYPANCAESSNSSNPLIRVPGYSAYPFEVTCDQESHGGGWTVILRRSDGSQDFFLEWKDYKKGFGRLDNEFFIGLDKMHALTAEKPQELLVLLEDFNGNQAYVLYDNFSVGPESNNYTLESVGSFSGDAGDSLTYHLNSQFSTKDRDNGITKGGCAKYAKGAWWYYNCHNR</sequence>
<dbReference type="SMART" id="SM00186">
    <property type="entry name" value="FBG"/>
    <property type="match status" value="3"/>
</dbReference>
<dbReference type="PANTHER" id="PTHR19143">
    <property type="entry name" value="FIBRINOGEN/TENASCIN/ANGIOPOEITIN"/>
    <property type="match status" value="1"/>
</dbReference>
<accession>A0A9P9YSR8</accession>
<comment type="caution">
    <text evidence="2">The sequence shown here is derived from an EMBL/GenBank/DDBJ whole genome shotgun (WGS) entry which is preliminary data.</text>
</comment>
<dbReference type="Gene3D" id="4.10.530.10">
    <property type="entry name" value="Gamma-fibrinogen Carboxyl Terminal Fragment, domain 2"/>
    <property type="match status" value="1"/>
</dbReference>
<evidence type="ECO:0000259" key="1">
    <source>
        <dbReference type="PROSITE" id="PS51406"/>
    </source>
</evidence>
<dbReference type="PROSITE" id="PS51406">
    <property type="entry name" value="FIBRINOGEN_C_2"/>
    <property type="match status" value="3"/>
</dbReference>
<dbReference type="AlphaFoldDB" id="A0A9P9YSR8"/>
<gene>
    <name evidence="2" type="ORF">M5D96_003788</name>
</gene>
<dbReference type="InterPro" id="IPR050373">
    <property type="entry name" value="Fibrinogen_C-term_domain"/>
</dbReference>
<dbReference type="InterPro" id="IPR002181">
    <property type="entry name" value="Fibrinogen_a/b/g_C_dom"/>
</dbReference>
<dbReference type="CDD" id="cd00087">
    <property type="entry name" value="FReD"/>
    <property type="match status" value="3"/>
</dbReference>
<dbReference type="InterPro" id="IPR014716">
    <property type="entry name" value="Fibrinogen_a/b/g_C_1"/>
</dbReference>
<feature type="domain" description="Fibrinogen C-terminal" evidence="1">
    <location>
        <begin position="1"/>
        <end position="158"/>
    </location>
</feature>
<dbReference type="Proteomes" id="UP001059596">
    <property type="component" value="Unassembled WGS sequence"/>
</dbReference>
<dbReference type="EMBL" id="JAMKOV010000002">
    <property type="protein sequence ID" value="KAI8042475.1"/>
    <property type="molecule type" value="Genomic_DNA"/>
</dbReference>
<feature type="domain" description="Fibrinogen C-terminal" evidence="1">
    <location>
        <begin position="178"/>
        <end position="349"/>
    </location>
</feature>
<dbReference type="GO" id="GO:0005615">
    <property type="term" value="C:extracellular space"/>
    <property type="evidence" value="ECO:0007669"/>
    <property type="project" value="TreeGrafter"/>
</dbReference>
<feature type="domain" description="Fibrinogen C-terminal" evidence="1">
    <location>
        <begin position="371"/>
        <end position="545"/>
    </location>
</feature>
<reference evidence="2" key="1">
    <citation type="journal article" date="2023" name="Genome Biol. Evol.">
        <title>Long-read-based Genome Assembly of Drosophila gunungcola Reveals Fewer Chemosensory Genes in Flower-breeding Species.</title>
        <authorList>
            <person name="Negi A."/>
            <person name="Liao B.Y."/>
            <person name="Yeh S.D."/>
        </authorList>
    </citation>
    <scope>NUCLEOTIDE SEQUENCE</scope>
    <source>
        <strain evidence="2">Sukarami</strain>
    </source>
</reference>
<name>A0A9P9YSR8_9MUSC</name>
<evidence type="ECO:0000313" key="3">
    <source>
        <dbReference type="Proteomes" id="UP001059596"/>
    </source>
</evidence>
<organism evidence="2 3">
    <name type="scientific">Drosophila gunungcola</name>
    <name type="common">fruit fly</name>
    <dbReference type="NCBI Taxonomy" id="103775"/>
    <lineage>
        <taxon>Eukaryota</taxon>
        <taxon>Metazoa</taxon>
        <taxon>Ecdysozoa</taxon>
        <taxon>Arthropoda</taxon>
        <taxon>Hexapoda</taxon>
        <taxon>Insecta</taxon>
        <taxon>Pterygota</taxon>
        <taxon>Neoptera</taxon>
        <taxon>Endopterygota</taxon>
        <taxon>Diptera</taxon>
        <taxon>Brachycera</taxon>
        <taxon>Muscomorpha</taxon>
        <taxon>Ephydroidea</taxon>
        <taxon>Drosophilidae</taxon>
        <taxon>Drosophila</taxon>
        <taxon>Sophophora</taxon>
    </lineage>
</organism>
<dbReference type="SUPFAM" id="SSF56496">
    <property type="entry name" value="Fibrinogen C-terminal domain-like"/>
    <property type="match status" value="3"/>
</dbReference>
<dbReference type="Pfam" id="PF00147">
    <property type="entry name" value="Fibrinogen_C"/>
    <property type="match status" value="3"/>
</dbReference>
<proteinExistence type="predicted"/>
<evidence type="ECO:0000313" key="2">
    <source>
        <dbReference type="EMBL" id="KAI8042475.1"/>
    </source>
</evidence>
<protein>
    <recommendedName>
        <fullName evidence="1">Fibrinogen C-terminal domain-containing protein</fullName>
    </recommendedName>
</protein>
<dbReference type="Gene3D" id="3.90.215.10">
    <property type="entry name" value="Gamma Fibrinogen, chain A, domain 1"/>
    <property type="match status" value="3"/>
</dbReference>